<feature type="region of interest" description="Disordered" evidence="1">
    <location>
        <begin position="54"/>
        <end position="83"/>
    </location>
</feature>
<dbReference type="Proteomes" id="UP001497623">
    <property type="component" value="Unassembled WGS sequence"/>
</dbReference>
<feature type="region of interest" description="Disordered" evidence="1">
    <location>
        <begin position="1"/>
        <end position="26"/>
    </location>
</feature>
<dbReference type="EMBL" id="CAXKWB010006649">
    <property type="protein sequence ID" value="CAL4083753.1"/>
    <property type="molecule type" value="Genomic_DNA"/>
</dbReference>
<evidence type="ECO:0000313" key="2">
    <source>
        <dbReference type="EMBL" id="CAL4083753.1"/>
    </source>
</evidence>
<evidence type="ECO:0000256" key="1">
    <source>
        <dbReference type="SAM" id="MobiDB-lite"/>
    </source>
</evidence>
<protein>
    <submittedName>
        <fullName evidence="2">Uncharacterized protein</fullName>
    </submittedName>
</protein>
<reference evidence="2 3" key="1">
    <citation type="submission" date="2024-05" db="EMBL/GenBank/DDBJ databases">
        <authorList>
            <person name="Wallberg A."/>
        </authorList>
    </citation>
    <scope>NUCLEOTIDE SEQUENCE [LARGE SCALE GENOMIC DNA]</scope>
</reference>
<gene>
    <name evidence="2" type="ORF">MNOR_LOCUS12220</name>
</gene>
<evidence type="ECO:0000313" key="3">
    <source>
        <dbReference type="Proteomes" id="UP001497623"/>
    </source>
</evidence>
<proteinExistence type="predicted"/>
<accession>A0AAV2QJH7</accession>
<feature type="compositionally biased region" description="Basic and acidic residues" evidence="1">
    <location>
        <begin position="1"/>
        <end position="11"/>
    </location>
</feature>
<feature type="compositionally biased region" description="Basic residues" evidence="1">
    <location>
        <begin position="63"/>
        <end position="76"/>
    </location>
</feature>
<dbReference type="AlphaFoldDB" id="A0AAV2QJH7"/>
<sequence>MGEKQKNEYGFKPRFIPKSTKGEKRKRSVRFWENLNQESNCEELYQEIVEQEEKKTVTEKGQKEKKKGEKKNRRGRQSVMKRIMKIWIGVRKQKESEVKRMRT</sequence>
<keyword evidence="3" id="KW-1185">Reference proteome</keyword>
<organism evidence="2 3">
    <name type="scientific">Meganyctiphanes norvegica</name>
    <name type="common">Northern krill</name>
    <name type="synonym">Thysanopoda norvegica</name>
    <dbReference type="NCBI Taxonomy" id="48144"/>
    <lineage>
        <taxon>Eukaryota</taxon>
        <taxon>Metazoa</taxon>
        <taxon>Ecdysozoa</taxon>
        <taxon>Arthropoda</taxon>
        <taxon>Crustacea</taxon>
        <taxon>Multicrustacea</taxon>
        <taxon>Malacostraca</taxon>
        <taxon>Eumalacostraca</taxon>
        <taxon>Eucarida</taxon>
        <taxon>Euphausiacea</taxon>
        <taxon>Euphausiidae</taxon>
        <taxon>Meganyctiphanes</taxon>
    </lineage>
</organism>
<comment type="caution">
    <text evidence="2">The sequence shown here is derived from an EMBL/GenBank/DDBJ whole genome shotgun (WGS) entry which is preliminary data.</text>
</comment>
<name>A0AAV2QJH7_MEGNR</name>